<dbReference type="CDD" id="cd11692">
    <property type="entry name" value="HRI1_N_like"/>
    <property type="match status" value="1"/>
</dbReference>
<dbReference type="Proteomes" id="UP000292447">
    <property type="component" value="Chromosome II"/>
</dbReference>
<dbReference type="InterPro" id="IPR043047">
    <property type="entry name" value="Hri1_N_sf"/>
</dbReference>
<dbReference type="Gene3D" id="2.40.128.310">
    <property type="entry name" value="Protein HRI1, C-terminal domain"/>
    <property type="match status" value="1"/>
</dbReference>
<dbReference type="InterPro" id="IPR031818">
    <property type="entry name" value="Hri1"/>
</dbReference>
<dbReference type="InterPro" id="IPR038744">
    <property type="entry name" value="Hri1_N"/>
</dbReference>
<evidence type="ECO:0000313" key="7">
    <source>
        <dbReference type="EMBL" id="QBM87513.1"/>
    </source>
</evidence>
<keyword evidence="5" id="KW-0963">Cytoplasm</keyword>
<evidence type="ECO:0000256" key="2">
    <source>
        <dbReference type="ARBA" id="ARBA00004496"/>
    </source>
</evidence>
<evidence type="ECO:0000313" key="8">
    <source>
        <dbReference type="Proteomes" id="UP000292447"/>
    </source>
</evidence>
<dbReference type="STRING" id="2163413.A0A4V1AE03"/>
<gene>
    <name evidence="7" type="primary">MPUL0B07170</name>
    <name evidence="7" type="ORF">METSCH_B07170</name>
</gene>
<dbReference type="GO" id="GO:0005634">
    <property type="term" value="C:nucleus"/>
    <property type="evidence" value="ECO:0007669"/>
    <property type="project" value="UniProtKB-SubCell"/>
</dbReference>
<reference evidence="8" key="1">
    <citation type="submission" date="2019-03" db="EMBL/GenBank/DDBJ databases">
        <title>Snf2 controls pulcherriminic acid biosynthesis and connects pigmentation and antifungal activity of the yeast Metschnikowia pulcherrima.</title>
        <authorList>
            <person name="Gore-Lloyd D."/>
            <person name="Sumann I."/>
            <person name="Brachmann A.O."/>
            <person name="Schneeberger K."/>
            <person name="Ortiz-Merino R.A."/>
            <person name="Moreno-Beltran M."/>
            <person name="Schlaefli M."/>
            <person name="Kirner P."/>
            <person name="Santos Kron A."/>
            <person name="Wolfe K.H."/>
            <person name="Piel J."/>
            <person name="Ahrens C.H."/>
            <person name="Henk D."/>
            <person name="Freimoser F.M."/>
        </authorList>
    </citation>
    <scope>NUCLEOTIDE SEQUENCE [LARGE SCALE GENOMIC DNA]</scope>
    <source>
        <strain evidence="8">APC 1.2</strain>
    </source>
</reference>
<sequence>MVLSTRVSLQWLPEEPNELTSTMVFTSAQDHFVDVRIYKDKYPYRQVSEQPERFEDVFDWVIVGEEEAIENTNQIRFNHTVNLQEIARSLATKKPLSECRSDPDVGAFWPIEGSEDRKETGAMAHPNTGKTTEYVEIWRSLNPNLTSVDKEVREGYDEKGAATHEDAAPVATYDLKTKKFIGRITRLGNWVQGVIYEENETEFPISVVRKFRDANSGKWMDLITYGKHKFPEIYTDVSPVPEDSEWEQIE</sequence>
<evidence type="ECO:0000256" key="1">
    <source>
        <dbReference type="ARBA" id="ARBA00004123"/>
    </source>
</evidence>
<dbReference type="GO" id="GO:0005737">
    <property type="term" value="C:cytoplasm"/>
    <property type="evidence" value="ECO:0007669"/>
    <property type="project" value="UniProtKB-SubCell"/>
</dbReference>
<evidence type="ECO:0000256" key="4">
    <source>
        <dbReference type="ARBA" id="ARBA00017063"/>
    </source>
</evidence>
<evidence type="ECO:0000256" key="3">
    <source>
        <dbReference type="ARBA" id="ARBA00005229"/>
    </source>
</evidence>
<dbReference type="AlphaFoldDB" id="A0A4V1AE03"/>
<organism evidence="7 8">
    <name type="scientific">Metschnikowia aff. pulcherrima</name>
    <dbReference type="NCBI Taxonomy" id="2163413"/>
    <lineage>
        <taxon>Eukaryota</taxon>
        <taxon>Fungi</taxon>
        <taxon>Dikarya</taxon>
        <taxon>Ascomycota</taxon>
        <taxon>Saccharomycotina</taxon>
        <taxon>Pichiomycetes</taxon>
        <taxon>Metschnikowiaceae</taxon>
        <taxon>Metschnikowia</taxon>
    </lineage>
</organism>
<proteinExistence type="inferred from homology"/>
<evidence type="ECO:0000256" key="6">
    <source>
        <dbReference type="ARBA" id="ARBA00023242"/>
    </source>
</evidence>
<dbReference type="Gene3D" id="2.40.128.320">
    <property type="entry name" value="Protein HRI1, N-terminal domain"/>
    <property type="match status" value="1"/>
</dbReference>
<accession>A0A4V1AE03</accession>
<dbReference type="CDD" id="cd11693">
    <property type="entry name" value="HRI1_C_like"/>
    <property type="match status" value="1"/>
</dbReference>
<dbReference type="Pfam" id="PF16815">
    <property type="entry name" value="HRI1"/>
    <property type="match status" value="1"/>
</dbReference>
<protein>
    <recommendedName>
        <fullName evidence="4">Protein HRI1</fullName>
    </recommendedName>
</protein>
<dbReference type="EMBL" id="CP034457">
    <property type="protein sequence ID" value="QBM87513.1"/>
    <property type="molecule type" value="Genomic_DNA"/>
</dbReference>
<keyword evidence="6" id="KW-0539">Nucleus</keyword>
<keyword evidence="8" id="KW-1185">Reference proteome</keyword>
<comment type="similarity">
    <text evidence="3">Belongs to the HRI1 family.</text>
</comment>
<comment type="subcellular location">
    <subcellularLocation>
        <location evidence="2">Cytoplasm</location>
    </subcellularLocation>
    <subcellularLocation>
        <location evidence="1">Nucleus</location>
    </subcellularLocation>
</comment>
<evidence type="ECO:0000256" key="5">
    <source>
        <dbReference type="ARBA" id="ARBA00022490"/>
    </source>
</evidence>
<name>A0A4V1AE03_9ASCO</name>